<keyword evidence="2" id="KW-0934">Plastid</keyword>
<dbReference type="AlphaFoldDB" id="A0A386B1A6"/>
<dbReference type="GO" id="GO:0004519">
    <property type="term" value="F:endonuclease activity"/>
    <property type="evidence" value="ECO:0007669"/>
    <property type="project" value="InterPro"/>
</dbReference>
<name>A0A386B1A6_9CHLO</name>
<dbReference type="InterPro" id="IPR004860">
    <property type="entry name" value="LAGLIDADG_dom"/>
</dbReference>
<keyword evidence="2" id="KW-0150">Chloroplast</keyword>
<dbReference type="GeneID" id="38279340"/>
<accession>A0A386B1A6</accession>
<reference evidence="2" key="2">
    <citation type="journal article" date="2019" name="Mol. Phylogenet. Evol.">
        <title>Reassessment of the classification of bryopsidales (chlorophyta) based on chloroplast phylogenomic analyses.</title>
        <authorList>
            <person name="Cremen M.C."/>
            <person name="Leliaert F."/>
            <person name="West J."/>
            <person name="Lam D.W."/>
            <person name="Shimada S."/>
            <person name="Lopez-Bautista J.M."/>
            <person name="Verbruggen H."/>
        </authorList>
    </citation>
    <scope>NUCLEOTIDE SEQUENCE</scope>
</reference>
<dbReference type="RefSeq" id="YP_009519422.1">
    <property type="nucleotide sequence ID" value="NC_039526.1"/>
</dbReference>
<gene>
    <name evidence="2" type="primary">orf214</name>
</gene>
<geneLocation type="chloroplast" evidence="2"/>
<dbReference type="InterPro" id="IPR027434">
    <property type="entry name" value="Homing_endonucl"/>
</dbReference>
<dbReference type="Gene3D" id="3.10.28.10">
    <property type="entry name" value="Homing endonucleases"/>
    <property type="match status" value="2"/>
</dbReference>
<evidence type="ECO:0000259" key="1">
    <source>
        <dbReference type="Pfam" id="PF03161"/>
    </source>
</evidence>
<proteinExistence type="predicted"/>
<organism evidence="2">
    <name type="scientific">Rhipiliopsis peltata</name>
    <dbReference type="NCBI Taxonomy" id="2320810"/>
    <lineage>
        <taxon>Eukaryota</taxon>
        <taxon>Viridiplantae</taxon>
        <taxon>Chlorophyta</taxon>
        <taxon>core chlorophytes</taxon>
        <taxon>Ulvophyceae</taxon>
        <taxon>TCBD clade</taxon>
        <taxon>Bryopsidales</taxon>
        <taxon>Halimedineae</taxon>
        <taxon>Halimedaceae</taxon>
        <taxon>Rhipiliopsideae</taxon>
        <taxon>Rhipiliopsis</taxon>
    </lineage>
</organism>
<protein>
    <recommendedName>
        <fullName evidence="1">Homing endonuclease LAGLIDADG domain-containing protein</fullName>
    </recommendedName>
</protein>
<sequence length="214" mass="25783">MELTQTEHNILLGTLLGDAFLQKRGKKARLRICHSFKQKEYVDWKYSQLCRLCQRTQSPKIKKVQLNAKLCYETYSFATQSEDILLQYHSLFYNLNKNGKYYKKLSPKLFKYIKHPLSLAVWWLDDGYRRTDCNGGRLYTQCYTLKEQQLLQNILLKNYKINSNIVRHYIRKKKVYYYLSIPSKKKNFNEFLDCISIYADSINCMRYKFEPRND</sequence>
<dbReference type="Pfam" id="PF03161">
    <property type="entry name" value="LAGLIDADG_2"/>
    <property type="match status" value="1"/>
</dbReference>
<dbReference type="SUPFAM" id="SSF55608">
    <property type="entry name" value="Homing endonucleases"/>
    <property type="match status" value="1"/>
</dbReference>
<reference evidence="2" key="1">
    <citation type="submission" date="2018-07" db="EMBL/GenBank/DDBJ databases">
        <authorList>
            <person name="Quirk P.G."/>
            <person name="Krulwich T.A."/>
        </authorList>
    </citation>
    <scope>NUCLEOTIDE SEQUENCE</scope>
</reference>
<feature type="domain" description="Homing endonuclease LAGLIDADG" evidence="1">
    <location>
        <begin position="9"/>
        <end position="185"/>
    </location>
</feature>
<evidence type="ECO:0000313" key="2">
    <source>
        <dbReference type="EMBL" id="AYC65479.1"/>
    </source>
</evidence>
<dbReference type="EMBL" id="MH591110">
    <property type="protein sequence ID" value="AYC65479.1"/>
    <property type="molecule type" value="Genomic_DNA"/>
</dbReference>